<evidence type="ECO:0000313" key="1">
    <source>
        <dbReference type="Proteomes" id="UP000046393"/>
    </source>
</evidence>
<dbReference type="WBParaSite" id="SMUV_0000139201-mRNA-1">
    <property type="protein sequence ID" value="SMUV_0000139201-mRNA-1"/>
    <property type="gene ID" value="SMUV_0000139201"/>
</dbReference>
<protein>
    <submittedName>
        <fullName evidence="2">Ovule protein</fullName>
    </submittedName>
</protein>
<proteinExistence type="predicted"/>
<reference evidence="2" key="1">
    <citation type="submission" date="2017-02" db="UniProtKB">
        <authorList>
            <consortium name="WormBaseParasite"/>
        </authorList>
    </citation>
    <scope>IDENTIFICATION</scope>
</reference>
<accession>A0A0N5AB66</accession>
<dbReference type="Proteomes" id="UP000046393">
    <property type="component" value="Unplaced"/>
</dbReference>
<keyword evidence="1" id="KW-1185">Reference proteome</keyword>
<organism evidence="1 2">
    <name type="scientific">Syphacia muris</name>
    <dbReference type="NCBI Taxonomy" id="451379"/>
    <lineage>
        <taxon>Eukaryota</taxon>
        <taxon>Metazoa</taxon>
        <taxon>Ecdysozoa</taxon>
        <taxon>Nematoda</taxon>
        <taxon>Chromadorea</taxon>
        <taxon>Rhabditida</taxon>
        <taxon>Spirurina</taxon>
        <taxon>Oxyuridomorpha</taxon>
        <taxon>Oxyuroidea</taxon>
        <taxon>Oxyuridae</taxon>
        <taxon>Syphacia</taxon>
    </lineage>
</organism>
<sequence length="75" mass="8557">MDYNMQSQEVIKCIKFEEYNRSNKADQSFSIEYYYESMSKAMIIDAAVTVAAADTDDEDEDAVAWTTDPQIAVKN</sequence>
<evidence type="ECO:0000313" key="2">
    <source>
        <dbReference type="WBParaSite" id="SMUV_0000139201-mRNA-1"/>
    </source>
</evidence>
<name>A0A0N5AB66_9BILA</name>
<dbReference type="AlphaFoldDB" id="A0A0N5AB66"/>